<proteinExistence type="predicted"/>
<dbReference type="AlphaFoldDB" id="A0A418XCJ5"/>
<dbReference type="GO" id="GO:0006402">
    <property type="term" value="P:mRNA catabolic process"/>
    <property type="evidence" value="ECO:0007669"/>
    <property type="project" value="InterPro"/>
</dbReference>
<evidence type="ECO:0000313" key="2">
    <source>
        <dbReference type="Proteomes" id="UP000284021"/>
    </source>
</evidence>
<dbReference type="GO" id="GO:0006109">
    <property type="term" value="P:regulation of carbohydrate metabolic process"/>
    <property type="evidence" value="ECO:0007669"/>
    <property type="project" value="InterPro"/>
</dbReference>
<dbReference type="OrthoDB" id="289081at2"/>
<dbReference type="InterPro" id="IPR036107">
    <property type="entry name" value="CsrA_sf"/>
</dbReference>
<protein>
    <submittedName>
        <fullName evidence="1">Uncharacterized protein</fullName>
    </submittedName>
</protein>
<accession>A0A418XCJ5</accession>
<gene>
    <name evidence="1" type="ORF">D3879_19715</name>
</gene>
<dbReference type="EMBL" id="QYUR01000006">
    <property type="protein sequence ID" value="RJG10255.1"/>
    <property type="molecule type" value="Genomic_DNA"/>
</dbReference>
<evidence type="ECO:0000313" key="1">
    <source>
        <dbReference type="EMBL" id="RJG10255.1"/>
    </source>
</evidence>
<dbReference type="Gene3D" id="2.60.40.4380">
    <property type="entry name" value="Translational regulator CsrA"/>
    <property type="match status" value="1"/>
</dbReference>
<name>A0A418XCJ5_9PSED</name>
<dbReference type="RefSeq" id="WP_119955936.1">
    <property type="nucleotide sequence ID" value="NZ_QYUR01000006.1"/>
</dbReference>
<dbReference type="Proteomes" id="UP000284021">
    <property type="component" value="Unassembled WGS sequence"/>
</dbReference>
<comment type="caution">
    <text evidence="1">The sequence shown here is derived from an EMBL/GenBank/DDBJ whole genome shotgun (WGS) entry which is preliminary data.</text>
</comment>
<sequence length="63" mass="7022">MGRLALTRKEAQGLRFTIKPEHVAELGDLIRDGITITFIDLDRSTANRMHQDACSDILGRNIG</sequence>
<reference evidence="1 2" key="1">
    <citation type="submission" date="2018-09" db="EMBL/GenBank/DDBJ databases">
        <authorList>
            <person name="Zhu H."/>
        </authorList>
    </citation>
    <scope>NUCLEOTIDE SEQUENCE [LARGE SCALE GENOMIC DNA]</scope>
    <source>
        <strain evidence="1 2">K1S02-6</strain>
    </source>
</reference>
<dbReference type="GO" id="GO:0003723">
    <property type="term" value="F:RNA binding"/>
    <property type="evidence" value="ECO:0007669"/>
    <property type="project" value="InterPro"/>
</dbReference>
<keyword evidence="2" id="KW-1185">Reference proteome</keyword>
<organism evidence="1 2">
    <name type="scientific">Pseudomonas cavernicola</name>
    <dbReference type="NCBI Taxonomy" id="2320866"/>
    <lineage>
        <taxon>Bacteria</taxon>
        <taxon>Pseudomonadati</taxon>
        <taxon>Pseudomonadota</taxon>
        <taxon>Gammaproteobacteria</taxon>
        <taxon>Pseudomonadales</taxon>
        <taxon>Pseudomonadaceae</taxon>
        <taxon>Pseudomonas</taxon>
    </lineage>
</organism>